<reference evidence="1 2" key="1">
    <citation type="journal article" date="2019" name="Nat. Ecol. Evol.">
        <title>Megaphylogeny resolves global patterns of mushroom evolution.</title>
        <authorList>
            <person name="Varga T."/>
            <person name="Krizsan K."/>
            <person name="Foldi C."/>
            <person name="Dima B."/>
            <person name="Sanchez-Garcia M."/>
            <person name="Sanchez-Ramirez S."/>
            <person name="Szollosi G.J."/>
            <person name="Szarkandi J.G."/>
            <person name="Papp V."/>
            <person name="Albert L."/>
            <person name="Andreopoulos W."/>
            <person name="Angelini C."/>
            <person name="Antonin V."/>
            <person name="Barry K.W."/>
            <person name="Bougher N.L."/>
            <person name="Buchanan P."/>
            <person name="Buyck B."/>
            <person name="Bense V."/>
            <person name="Catcheside P."/>
            <person name="Chovatia M."/>
            <person name="Cooper J."/>
            <person name="Damon W."/>
            <person name="Desjardin D."/>
            <person name="Finy P."/>
            <person name="Geml J."/>
            <person name="Haridas S."/>
            <person name="Hughes K."/>
            <person name="Justo A."/>
            <person name="Karasinski D."/>
            <person name="Kautmanova I."/>
            <person name="Kiss B."/>
            <person name="Kocsube S."/>
            <person name="Kotiranta H."/>
            <person name="LaButti K.M."/>
            <person name="Lechner B.E."/>
            <person name="Liimatainen K."/>
            <person name="Lipzen A."/>
            <person name="Lukacs Z."/>
            <person name="Mihaltcheva S."/>
            <person name="Morgado L.N."/>
            <person name="Niskanen T."/>
            <person name="Noordeloos M.E."/>
            <person name="Ohm R.A."/>
            <person name="Ortiz-Santana B."/>
            <person name="Ovrebo C."/>
            <person name="Racz N."/>
            <person name="Riley R."/>
            <person name="Savchenko A."/>
            <person name="Shiryaev A."/>
            <person name="Soop K."/>
            <person name="Spirin V."/>
            <person name="Szebenyi C."/>
            <person name="Tomsovsky M."/>
            <person name="Tulloss R.E."/>
            <person name="Uehling J."/>
            <person name="Grigoriev I.V."/>
            <person name="Vagvolgyi C."/>
            <person name="Papp T."/>
            <person name="Martin F.M."/>
            <person name="Miettinen O."/>
            <person name="Hibbett D.S."/>
            <person name="Nagy L.G."/>
        </authorList>
    </citation>
    <scope>NUCLEOTIDE SEQUENCE [LARGE SCALE GENOMIC DNA]</scope>
    <source>
        <strain evidence="1 2">CBS 962.96</strain>
    </source>
</reference>
<sequence length="184" mass="20695">MYGAKSNCNDESHKVNTVAMESLAQCSSRKVQQVFMQPRDSGCRVYQQIKFGVAAKIAQDSSCRVLQNMVESEILRKQSILHAAVVYHLRHCPGVIHIDNGDKKSLVLKSEDLKCLQQNQFGLNQVPSWTNIKQIPFRNVTQKGHAQSHRGQERIKIKIKTIGMFRALHISAAESHCLKVDSLG</sequence>
<accession>A0A4S8LU25</accession>
<protein>
    <submittedName>
        <fullName evidence="1">Uncharacterized protein</fullName>
    </submittedName>
</protein>
<dbReference type="Proteomes" id="UP000297245">
    <property type="component" value="Unassembled WGS sequence"/>
</dbReference>
<evidence type="ECO:0000313" key="1">
    <source>
        <dbReference type="EMBL" id="THU93076.1"/>
    </source>
</evidence>
<organism evidence="1 2">
    <name type="scientific">Dendrothele bispora (strain CBS 962.96)</name>
    <dbReference type="NCBI Taxonomy" id="1314807"/>
    <lineage>
        <taxon>Eukaryota</taxon>
        <taxon>Fungi</taxon>
        <taxon>Dikarya</taxon>
        <taxon>Basidiomycota</taxon>
        <taxon>Agaricomycotina</taxon>
        <taxon>Agaricomycetes</taxon>
        <taxon>Agaricomycetidae</taxon>
        <taxon>Agaricales</taxon>
        <taxon>Agaricales incertae sedis</taxon>
        <taxon>Dendrothele</taxon>
    </lineage>
</organism>
<proteinExistence type="predicted"/>
<gene>
    <name evidence="1" type="ORF">K435DRAFT_799984</name>
</gene>
<keyword evidence="2" id="KW-1185">Reference proteome</keyword>
<dbReference type="EMBL" id="ML179259">
    <property type="protein sequence ID" value="THU93076.1"/>
    <property type="molecule type" value="Genomic_DNA"/>
</dbReference>
<evidence type="ECO:0000313" key="2">
    <source>
        <dbReference type="Proteomes" id="UP000297245"/>
    </source>
</evidence>
<name>A0A4S8LU25_DENBC</name>
<dbReference type="AlphaFoldDB" id="A0A4S8LU25"/>